<feature type="region of interest" description="Disordered" evidence="1">
    <location>
        <begin position="1"/>
        <end position="66"/>
    </location>
</feature>
<evidence type="ECO:0000256" key="2">
    <source>
        <dbReference type="SAM" id="Phobius"/>
    </source>
</evidence>
<keyword evidence="2" id="KW-0472">Membrane</keyword>
<feature type="compositionally biased region" description="Low complexity" evidence="1">
    <location>
        <begin position="16"/>
        <end position="27"/>
    </location>
</feature>
<feature type="transmembrane region" description="Helical" evidence="2">
    <location>
        <begin position="137"/>
        <end position="154"/>
    </location>
</feature>
<evidence type="ECO:0000313" key="3">
    <source>
        <dbReference type="EMBL" id="RRR17337.1"/>
    </source>
</evidence>
<feature type="transmembrane region" description="Helical" evidence="2">
    <location>
        <begin position="214"/>
        <end position="233"/>
    </location>
</feature>
<gene>
    <name evidence="3" type="ORF">DS079_14810</name>
</gene>
<dbReference type="AlphaFoldDB" id="A0A3R8SN60"/>
<dbReference type="GeneID" id="78122291"/>
<feature type="transmembrane region" description="Helical" evidence="2">
    <location>
        <begin position="245"/>
        <end position="263"/>
    </location>
</feature>
<evidence type="ECO:0008006" key="5">
    <source>
        <dbReference type="Google" id="ProtNLM"/>
    </source>
</evidence>
<reference evidence="3 4" key="1">
    <citation type="submission" date="2018-07" db="EMBL/GenBank/DDBJ databases">
        <title>Brachybacteriurn paraconglorneratum KCTC 9916.</title>
        <authorList>
            <person name="Li Y."/>
        </authorList>
    </citation>
    <scope>NUCLEOTIDE SEQUENCE [LARGE SCALE GENOMIC DNA]</scope>
    <source>
        <strain evidence="3 4">KCTC 9916</strain>
    </source>
</reference>
<dbReference type="RefSeq" id="WP_126988587.1">
    <property type="nucleotide sequence ID" value="NZ_ML133861.1"/>
</dbReference>
<dbReference type="EMBL" id="QOCI01000014">
    <property type="protein sequence ID" value="RRR17337.1"/>
    <property type="molecule type" value="Genomic_DNA"/>
</dbReference>
<accession>A0A3R8SN60</accession>
<proteinExistence type="predicted"/>
<protein>
    <recommendedName>
        <fullName evidence="5">DUF3159 domain-containing protein</fullName>
    </recommendedName>
</protein>
<keyword evidence="4" id="KW-1185">Reference proteome</keyword>
<evidence type="ECO:0000256" key="1">
    <source>
        <dbReference type="SAM" id="MobiDB-lite"/>
    </source>
</evidence>
<sequence>MSTHRAGGRPRRDPADSPSDPAPAGGSTPRSGSDVAPAPGAGAQGAPPADHQPAGEPAGGEGSTRSGLGAVLQEEEFSVADAIGGRRGIVESVLPTLLFVVLFVATGAVGLAAGAAVAAVVVMLVVRLVQRQSPSTVIGGLIGVALGAVLAVRSGEGSDFYWPGIVTNAVSLAVLLLSLALRHPLVGVVVALLDPRVSDWREHEDGRRVYTRATLLFAGLYAAKLAVQLPLLLTGQVAALGAAKIAMGLPAFAVIAYLVWLMHRGLLARRGLR</sequence>
<keyword evidence="2" id="KW-0812">Transmembrane</keyword>
<feature type="transmembrane region" description="Helical" evidence="2">
    <location>
        <begin position="160"/>
        <end position="193"/>
    </location>
</feature>
<feature type="compositionally biased region" description="Low complexity" evidence="1">
    <location>
        <begin position="36"/>
        <end position="55"/>
    </location>
</feature>
<dbReference type="Pfam" id="PF11361">
    <property type="entry name" value="DUF3159"/>
    <property type="match status" value="1"/>
</dbReference>
<comment type="caution">
    <text evidence="3">The sequence shown here is derived from an EMBL/GenBank/DDBJ whole genome shotgun (WGS) entry which is preliminary data.</text>
</comment>
<feature type="transmembrane region" description="Helical" evidence="2">
    <location>
        <begin position="97"/>
        <end position="125"/>
    </location>
</feature>
<keyword evidence="2" id="KW-1133">Transmembrane helix</keyword>
<evidence type="ECO:0000313" key="4">
    <source>
        <dbReference type="Proteomes" id="UP000274327"/>
    </source>
</evidence>
<organism evidence="3 4">
    <name type="scientific">Brachybacterium paraconglomeratum</name>
    <dbReference type="NCBI Taxonomy" id="173362"/>
    <lineage>
        <taxon>Bacteria</taxon>
        <taxon>Bacillati</taxon>
        <taxon>Actinomycetota</taxon>
        <taxon>Actinomycetes</taxon>
        <taxon>Micrococcales</taxon>
        <taxon>Dermabacteraceae</taxon>
        <taxon>Brachybacterium</taxon>
    </lineage>
</organism>
<name>A0A3R8SN60_9MICO</name>
<dbReference type="InterPro" id="IPR016566">
    <property type="entry name" value="UCP010219"/>
</dbReference>
<dbReference type="Proteomes" id="UP000274327">
    <property type="component" value="Unassembled WGS sequence"/>
</dbReference>